<evidence type="ECO:0000256" key="1">
    <source>
        <dbReference type="ARBA" id="ARBA00004196"/>
    </source>
</evidence>
<gene>
    <name evidence="7" type="ORF">HZY93_06745</name>
</gene>
<dbReference type="AlphaFoldDB" id="A0A7Z0LE30"/>
<protein>
    <submittedName>
        <fullName evidence="7">ABC transporter substrate-binding protein</fullName>
    </submittedName>
</protein>
<evidence type="ECO:0000256" key="4">
    <source>
        <dbReference type="ARBA" id="ARBA00022729"/>
    </source>
</evidence>
<feature type="signal peptide" evidence="5">
    <location>
        <begin position="1"/>
        <end position="23"/>
    </location>
</feature>
<proteinExistence type="inferred from homology"/>
<dbReference type="GO" id="GO:0030288">
    <property type="term" value="C:outer membrane-bounded periplasmic space"/>
    <property type="evidence" value="ECO:0007669"/>
    <property type="project" value="TreeGrafter"/>
</dbReference>
<dbReference type="RefSeq" id="WP_179924195.1">
    <property type="nucleotide sequence ID" value="NZ_CP128228.1"/>
</dbReference>
<dbReference type="Pfam" id="PF01497">
    <property type="entry name" value="Peripla_BP_2"/>
    <property type="match status" value="1"/>
</dbReference>
<evidence type="ECO:0000256" key="3">
    <source>
        <dbReference type="ARBA" id="ARBA00022448"/>
    </source>
</evidence>
<name>A0A7Z0LE30_9STRE</name>
<keyword evidence="8" id="KW-1185">Reference proteome</keyword>
<evidence type="ECO:0000256" key="2">
    <source>
        <dbReference type="ARBA" id="ARBA00008814"/>
    </source>
</evidence>
<dbReference type="PANTHER" id="PTHR30532:SF26">
    <property type="entry name" value="IRON(3+)-HYDROXAMATE-BINDING PROTEIN FHUD"/>
    <property type="match status" value="1"/>
</dbReference>
<accession>A0A7Z0LE30</accession>
<reference evidence="7 8" key="1">
    <citation type="submission" date="2020-07" db="EMBL/GenBank/DDBJ databases">
        <title>MOT database genomes.</title>
        <authorList>
            <person name="Joseph S."/>
            <person name="Aduse-Opoku J."/>
            <person name="Hashim A."/>
            <person name="Wade W."/>
            <person name="Curtis M."/>
        </authorList>
    </citation>
    <scope>NUCLEOTIDE SEQUENCE [LARGE SCALE GENOMIC DNA]</scope>
    <source>
        <strain evidence="7 8">CCW311</strain>
    </source>
</reference>
<dbReference type="PANTHER" id="PTHR30532">
    <property type="entry name" value="IRON III DICITRATE-BINDING PERIPLASMIC PROTEIN"/>
    <property type="match status" value="1"/>
</dbReference>
<evidence type="ECO:0000259" key="6">
    <source>
        <dbReference type="PROSITE" id="PS50983"/>
    </source>
</evidence>
<evidence type="ECO:0000256" key="5">
    <source>
        <dbReference type="SAM" id="SignalP"/>
    </source>
</evidence>
<comment type="caution">
    <text evidence="7">The sequence shown here is derived from an EMBL/GenBank/DDBJ whole genome shotgun (WGS) entry which is preliminary data.</text>
</comment>
<evidence type="ECO:0000313" key="8">
    <source>
        <dbReference type="Proteomes" id="UP000563349"/>
    </source>
</evidence>
<comment type="subcellular location">
    <subcellularLocation>
        <location evidence="1">Cell envelope</location>
    </subcellularLocation>
</comment>
<dbReference type="SUPFAM" id="SSF53807">
    <property type="entry name" value="Helical backbone' metal receptor"/>
    <property type="match status" value="1"/>
</dbReference>
<dbReference type="EMBL" id="JACBYG010000092">
    <property type="protein sequence ID" value="NYS49653.1"/>
    <property type="molecule type" value="Genomic_DNA"/>
</dbReference>
<comment type="similarity">
    <text evidence="2">Belongs to the bacterial solute-binding protein 8 family.</text>
</comment>
<dbReference type="InterPro" id="IPR051313">
    <property type="entry name" value="Bact_iron-sidero_bind"/>
</dbReference>
<dbReference type="PROSITE" id="PS50983">
    <property type="entry name" value="FE_B12_PBP"/>
    <property type="match status" value="1"/>
</dbReference>
<dbReference type="PROSITE" id="PS51257">
    <property type="entry name" value="PROKAR_LIPOPROTEIN"/>
    <property type="match status" value="1"/>
</dbReference>
<feature type="chain" id="PRO_5038556083" evidence="5">
    <location>
        <begin position="24"/>
        <end position="309"/>
    </location>
</feature>
<feature type="domain" description="Fe/B12 periplasmic-binding" evidence="6">
    <location>
        <begin position="56"/>
        <end position="309"/>
    </location>
</feature>
<evidence type="ECO:0000313" key="7">
    <source>
        <dbReference type="EMBL" id="NYS49653.1"/>
    </source>
</evidence>
<keyword evidence="3" id="KW-0813">Transport</keyword>
<dbReference type="InterPro" id="IPR002491">
    <property type="entry name" value="ABC_transptr_periplasmic_BD"/>
</dbReference>
<sequence>MKKLLTWLGLSLLLVTLVACSTASTTSPAKEEVTLSSKPKIDGFDYSGAIPQNPQRIVSLSSSYTGYLYQLGFEPISVTSYDAKNPILKDRVKEAQVLMPDDLESIAKAKPDLIVVESNDPNLKELQKIAPTLAVTYGKNDYLQLLNRFGQVFAKEKEADEWIANWQERTAKIGQELRQQLGQDVTVTVMGLFEKDIYLFGNNWGRGGEVVYQALGFKAPHKVQEEVFKPGYLMVNQDALPAYLGDIVLVAAENEETGSALYESALWKSQPAVEQDRVLKVDANAFYFNDPLSLEYELKTIQEGFQKIN</sequence>
<keyword evidence="4 5" id="KW-0732">Signal</keyword>
<dbReference type="Proteomes" id="UP000563349">
    <property type="component" value="Unassembled WGS sequence"/>
</dbReference>
<dbReference type="GO" id="GO:1901678">
    <property type="term" value="P:iron coordination entity transport"/>
    <property type="evidence" value="ECO:0007669"/>
    <property type="project" value="UniProtKB-ARBA"/>
</dbReference>
<organism evidence="7 8">
    <name type="scientific">Streptococcus danieliae</name>
    <dbReference type="NCBI Taxonomy" id="747656"/>
    <lineage>
        <taxon>Bacteria</taxon>
        <taxon>Bacillati</taxon>
        <taxon>Bacillota</taxon>
        <taxon>Bacilli</taxon>
        <taxon>Lactobacillales</taxon>
        <taxon>Streptococcaceae</taxon>
        <taxon>Streptococcus</taxon>
    </lineage>
</organism>
<dbReference type="Gene3D" id="3.40.50.1980">
    <property type="entry name" value="Nitrogenase molybdenum iron protein domain"/>
    <property type="match status" value="2"/>
</dbReference>